<organism evidence="1 2">
    <name type="scientific">Prunus dulcis</name>
    <name type="common">Almond</name>
    <name type="synonym">Amygdalus dulcis</name>
    <dbReference type="NCBI Taxonomy" id="3755"/>
    <lineage>
        <taxon>Eukaryota</taxon>
        <taxon>Viridiplantae</taxon>
        <taxon>Streptophyta</taxon>
        <taxon>Embryophyta</taxon>
        <taxon>Tracheophyta</taxon>
        <taxon>Spermatophyta</taxon>
        <taxon>Magnoliopsida</taxon>
        <taxon>eudicotyledons</taxon>
        <taxon>Gunneridae</taxon>
        <taxon>Pentapetalae</taxon>
        <taxon>rosids</taxon>
        <taxon>fabids</taxon>
        <taxon>Rosales</taxon>
        <taxon>Rosaceae</taxon>
        <taxon>Amygdaloideae</taxon>
        <taxon>Amygdaleae</taxon>
        <taxon>Prunus</taxon>
    </lineage>
</organism>
<dbReference type="InParanoid" id="A0A5E4EYT4"/>
<dbReference type="Gramene" id="VVA20666">
    <property type="protein sequence ID" value="VVA20666"/>
    <property type="gene ID" value="Prudul26B023179"/>
</dbReference>
<dbReference type="InterPro" id="IPR051861">
    <property type="entry name" value="NET_actin-binding_domain"/>
</dbReference>
<dbReference type="AlphaFoldDB" id="A0A5E4EYT4"/>
<dbReference type="Proteomes" id="UP000327085">
    <property type="component" value="Chromosome 3"/>
</dbReference>
<dbReference type="OMA" id="HSESRRM"/>
<dbReference type="EMBL" id="CABIKO010000046">
    <property type="protein sequence ID" value="VVA20666.1"/>
    <property type="molecule type" value="Genomic_DNA"/>
</dbReference>
<sequence length="208" mass="24076">MDKLEISKRFTEPRQEGNKRRILERLDSDVQKLTNLQITVEDLKWKVDITEKSKKGKGIEFENVKGQLEEADEAITKLFDVNQKLMKNVEDGPLFSDGASEVVSDESWSVRRRRLSEQAKEGFEKIGRLQLKVQKLQFLLLKLDGEKESRGSTRITERKTRVLLRDSIAMVAIEPARNARKRPSVHAYSPQPREIEAMEFHGPIVLKY</sequence>
<evidence type="ECO:0000313" key="1">
    <source>
        <dbReference type="EMBL" id="VVA20666.1"/>
    </source>
</evidence>
<dbReference type="PANTHER" id="PTHR32258">
    <property type="entry name" value="PROTEIN NETWORKED 4A"/>
    <property type="match status" value="1"/>
</dbReference>
<dbReference type="GO" id="GO:0005886">
    <property type="term" value="C:plasma membrane"/>
    <property type="evidence" value="ECO:0007669"/>
    <property type="project" value="TreeGrafter"/>
</dbReference>
<protein>
    <submittedName>
        <fullName evidence="1">PREDICTED: NETWORKED</fullName>
    </submittedName>
</protein>
<name>A0A5E4EYT4_PRUDU</name>
<dbReference type="PANTHER" id="PTHR32258:SF32">
    <property type="entry name" value="PROTEIN NETWORKED 1D"/>
    <property type="match status" value="1"/>
</dbReference>
<evidence type="ECO:0000313" key="2">
    <source>
        <dbReference type="Proteomes" id="UP000327085"/>
    </source>
</evidence>
<proteinExistence type="predicted"/>
<accession>A0A5E4EYT4</accession>
<gene>
    <name evidence="1" type="ORF">ALMOND_2B023179</name>
</gene>
<reference evidence="2" key="1">
    <citation type="journal article" date="2020" name="Plant J.">
        <title>Transposons played a major role in the diversification between the closely related almond and peach genomes: results from the almond genome sequence.</title>
        <authorList>
            <person name="Alioto T."/>
            <person name="Alexiou K.G."/>
            <person name="Bardil A."/>
            <person name="Barteri F."/>
            <person name="Castanera R."/>
            <person name="Cruz F."/>
            <person name="Dhingra A."/>
            <person name="Duval H."/>
            <person name="Fernandez I Marti A."/>
            <person name="Frias L."/>
            <person name="Galan B."/>
            <person name="Garcia J.L."/>
            <person name="Howad W."/>
            <person name="Gomez-Garrido J."/>
            <person name="Gut M."/>
            <person name="Julca I."/>
            <person name="Morata J."/>
            <person name="Puigdomenech P."/>
            <person name="Ribeca P."/>
            <person name="Rubio Cabetas M.J."/>
            <person name="Vlasova A."/>
            <person name="Wirthensohn M."/>
            <person name="Garcia-Mas J."/>
            <person name="Gabaldon T."/>
            <person name="Casacuberta J.M."/>
            <person name="Arus P."/>
        </authorList>
    </citation>
    <scope>NUCLEOTIDE SEQUENCE [LARGE SCALE GENOMIC DNA]</scope>
    <source>
        <strain evidence="2">cv. Texas</strain>
    </source>
</reference>
<dbReference type="GO" id="GO:0051015">
    <property type="term" value="F:actin filament binding"/>
    <property type="evidence" value="ECO:0007669"/>
    <property type="project" value="TreeGrafter"/>
</dbReference>